<gene>
    <name evidence="1" type="ORF">FW778_21370</name>
</gene>
<dbReference type="RefSeq" id="WP_150416932.1">
    <property type="nucleotide sequence ID" value="NZ_VYQF01000012.1"/>
</dbReference>
<dbReference type="EMBL" id="VYQF01000012">
    <property type="protein sequence ID" value="KAA9035512.1"/>
    <property type="molecule type" value="Genomic_DNA"/>
</dbReference>
<evidence type="ECO:0000313" key="2">
    <source>
        <dbReference type="Proteomes" id="UP000326903"/>
    </source>
</evidence>
<proteinExistence type="predicted"/>
<protein>
    <recommendedName>
        <fullName evidence="3">Outer membrane protein beta-barrel domain-containing protein</fullName>
    </recommendedName>
</protein>
<evidence type="ECO:0008006" key="3">
    <source>
        <dbReference type="Google" id="ProtNLM"/>
    </source>
</evidence>
<sequence length="285" mass="31962">MDTIRVRILITCALMFLTNLLCFSQSKIEKIDQSQISSVYNRSSFGFSIASYIVNKAKATPQSGAYHLKTLYKHGFEAGADYHIYISNSYSVMVGLHGGASATNYKLFIPGSDFNPSIGGNWNEYGPAEWAYYMSVPIWIQKRLFTGSNGFWNVVAGVNVRYYPMRYSHYGFAENISDVNGNQTKVLEIDATMGNNLRPWLNYNIGGGYSLLLRNHNYLQCNLVANFSDKKIIDGTYQINVSGKPQSTGTFSANMSYVGLSFSYLSTGTNKRLRKILEEKMKNGN</sequence>
<dbReference type="Proteomes" id="UP000326903">
    <property type="component" value="Unassembled WGS sequence"/>
</dbReference>
<accession>A0A5J5IBY6</accession>
<keyword evidence="2" id="KW-1185">Reference proteome</keyword>
<evidence type="ECO:0000313" key="1">
    <source>
        <dbReference type="EMBL" id="KAA9035512.1"/>
    </source>
</evidence>
<comment type="caution">
    <text evidence="1">The sequence shown here is derived from an EMBL/GenBank/DDBJ whole genome shotgun (WGS) entry which is preliminary data.</text>
</comment>
<dbReference type="AlphaFoldDB" id="A0A5J5IBY6"/>
<name>A0A5J5IBY6_9BACT</name>
<reference evidence="1 2" key="1">
    <citation type="submission" date="2019-09" db="EMBL/GenBank/DDBJ databases">
        <title>Draft genome sequence of Ginsengibacter sp. BR5-29.</title>
        <authorList>
            <person name="Im W.-T."/>
        </authorList>
    </citation>
    <scope>NUCLEOTIDE SEQUENCE [LARGE SCALE GENOMIC DNA]</scope>
    <source>
        <strain evidence="1 2">BR5-29</strain>
    </source>
</reference>
<organism evidence="1 2">
    <name type="scientific">Ginsengibacter hankyongi</name>
    <dbReference type="NCBI Taxonomy" id="2607284"/>
    <lineage>
        <taxon>Bacteria</taxon>
        <taxon>Pseudomonadati</taxon>
        <taxon>Bacteroidota</taxon>
        <taxon>Chitinophagia</taxon>
        <taxon>Chitinophagales</taxon>
        <taxon>Chitinophagaceae</taxon>
        <taxon>Ginsengibacter</taxon>
    </lineage>
</organism>